<dbReference type="GO" id="GO:0000978">
    <property type="term" value="F:RNA polymerase II cis-regulatory region sequence-specific DNA binding"/>
    <property type="evidence" value="ECO:0007669"/>
    <property type="project" value="TreeGrafter"/>
</dbReference>
<comment type="subcellular location">
    <subcellularLocation>
        <location evidence="1 9 10">Nucleus</location>
    </subcellularLocation>
</comment>
<keyword evidence="13" id="KW-1185">Reference proteome</keyword>
<dbReference type="InterPro" id="IPR042634">
    <property type="entry name" value="MOX-1/MOX-2"/>
</dbReference>
<keyword evidence="4 9" id="KW-0238">DNA-binding</keyword>
<evidence type="ECO:0000259" key="11">
    <source>
        <dbReference type="PROSITE" id="PS50071"/>
    </source>
</evidence>
<dbReference type="Pfam" id="PF00046">
    <property type="entry name" value="Homeodomain"/>
    <property type="match status" value="1"/>
</dbReference>
<dbReference type="AlphaFoldDB" id="A0A1A9WMR0"/>
<evidence type="ECO:0000313" key="13">
    <source>
        <dbReference type="Proteomes" id="UP000091820"/>
    </source>
</evidence>
<evidence type="ECO:0000256" key="6">
    <source>
        <dbReference type="ARBA" id="ARBA00023159"/>
    </source>
</evidence>
<protein>
    <recommendedName>
        <fullName evidence="11">Homeobox domain-containing protein</fullName>
    </recommendedName>
</protein>
<dbReference type="EnsemblMetazoa" id="GBRI025314-RA">
    <property type="protein sequence ID" value="GBRI025314-PA"/>
    <property type="gene ID" value="GBRI025314"/>
</dbReference>
<dbReference type="PROSITE" id="PS50071">
    <property type="entry name" value="HOMEOBOX_2"/>
    <property type="match status" value="1"/>
</dbReference>
<keyword evidence="5 9" id="KW-0371">Homeobox</keyword>
<evidence type="ECO:0000256" key="8">
    <source>
        <dbReference type="ARBA" id="ARBA00023242"/>
    </source>
</evidence>
<evidence type="ECO:0000256" key="5">
    <source>
        <dbReference type="ARBA" id="ARBA00023155"/>
    </source>
</evidence>
<evidence type="ECO:0000313" key="12">
    <source>
        <dbReference type="EnsemblMetazoa" id="GBRI025314-PA"/>
    </source>
</evidence>
<dbReference type="Gene3D" id="1.10.10.60">
    <property type="entry name" value="Homeodomain-like"/>
    <property type="match status" value="1"/>
</dbReference>
<organism evidence="12 13">
    <name type="scientific">Glossina brevipalpis</name>
    <dbReference type="NCBI Taxonomy" id="37001"/>
    <lineage>
        <taxon>Eukaryota</taxon>
        <taxon>Metazoa</taxon>
        <taxon>Ecdysozoa</taxon>
        <taxon>Arthropoda</taxon>
        <taxon>Hexapoda</taxon>
        <taxon>Insecta</taxon>
        <taxon>Pterygota</taxon>
        <taxon>Neoptera</taxon>
        <taxon>Endopterygota</taxon>
        <taxon>Diptera</taxon>
        <taxon>Brachycera</taxon>
        <taxon>Muscomorpha</taxon>
        <taxon>Hippoboscoidea</taxon>
        <taxon>Glossinidae</taxon>
        <taxon>Glossina</taxon>
    </lineage>
</organism>
<dbReference type="GO" id="GO:0000981">
    <property type="term" value="F:DNA-binding transcription factor activity, RNA polymerase II-specific"/>
    <property type="evidence" value="ECO:0007669"/>
    <property type="project" value="InterPro"/>
</dbReference>
<evidence type="ECO:0000256" key="3">
    <source>
        <dbReference type="ARBA" id="ARBA00023015"/>
    </source>
</evidence>
<feature type="DNA-binding region" description="Homeobox" evidence="9">
    <location>
        <begin position="171"/>
        <end position="230"/>
    </location>
</feature>
<dbReference type="InterPro" id="IPR020479">
    <property type="entry name" value="HD_metazoa"/>
</dbReference>
<dbReference type="VEuPathDB" id="VectorBase:GBRI025314"/>
<evidence type="ECO:0000256" key="7">
    <source>
        <dbReference type="ARBA" id="ARBA00023163"/>
    </source>
</evidence>
<dbReference type="SMART" id="SM00389">
    <property type="entry name" value="HOX"/>
    <property type="match status" value="1"/>
</dbReference>
<proteinExistence type="predicted"/>
<dbReference type="GO" id="GO:0045944">
    <property type="term" value="P:positive regulation of transcription by RNA polymerase II"/>
    <property type="evidence" value="ECO:0007669"/>
    <property type="project" value="InterPro"/>
</dbReference>
<dbReference type="InterPro" id="IPR001356">
    <property type="entry name" value="HD"/>
</dbReference>
<dbReference type="Proteomes" id="UP000091820">
    <property type="component" value="Unassembled WGS sequence"/>
</dbReference>
<dbReference type="GO" id="GO:0005634">
    <property type="term" value="C:nucleus"/>
    <property type="evidence" value="ECO:0007669"/>
    <property type="project" value="UniProtKB-SubCell"/>
</dbReference>
<evidence type="ECO:0000256" key="2">
    <source>
        <dbReference type="ARBA" id="ARBA00022473"/>
    </source>
</evidence>
<evidence type="ECO:0000256" key="9">
    <source>
        <dbReference type="PROSITE-ProRule" id="PRU00108"/>
    </source>
</evidence>
<dbReference type="STRING" id="37001.A0A1A9WMR0"/>
<dbReference type="InterPro" id="IPR017970">
    <property type="entry name" value="Homeobox_CS"/>
</dbReference>
<dbReference type="SUPFAM" id="SSF46689">
    <property type="entry name" value="Homeodomain-like"/>
    <property type="match status" value="1"/>
</dbReference>
<sequence>MKLNESRTEARTVYLTFKVRLHRIEKMFTNLDDQYFWPDNQSFSVHTTNYLNNSSYLNTENRYENTQNFYINQYNTNYVSVSSASSCTDYNAAKLNQQSLDWEINNNQEIVLSNNCDENIINYSVYGGNDWTYERQENQEIILEQEQNKLISTTTGAKIEVLNSLPTVSSSRKERTAFTKEQVKILEDEFAQTNYLTRLRRYEIAVSLDLTERQIKVWFQNRRMKWKRLKLEQRNNMKKINKF</sequence>
<dbReference type="PANTHER" id="PTHR24328:SF7">
    <property type="entry name" value="BUTTONLESS"/>
    <property type="match status" value="1"/>
</dbReference>
<evidence type="ECO:0000256" key="10">
    <source>
        <dbReference type="RuleBase" id="RU000682"/>
    </source>
</evidence>
<keyword evidence="2" id="KW-0217">Developmental protein</keyword>
<dbReference type="InterPro" id="IPR009057">
    <property type="entry name" value="Homeodomain-like_sf"/>
</dbReference>
<evidence type="ECO:0000256" key="1">
    <source>
        <dbReference type="ARBA" id="ARBA00004123"/>
    </source>
</evidence>
<dbReference type="PRINTS" id="PR00024">
    <property type="entry name" value="HOMEOBOX"/>
</dbReference>
<keyword evidence="3" id="KW-0805">Transcription regulation</keyword>
<keyword evidence="6" id="KW-0010">Activator</keyword>
<name>A0A1A9WMR0_9MUSC</name>
<dbReference type="PROSITE" id="PS00027">
    <property type="entry name" value="HOMEOBOX_1"/>
    <property type="match status" value="1"/>
</dbReference>
<keyword evidence="8 9" id="KW-0539">Nucleus</keyword>
<feature type="domain" description="Homeobox" evidence="11">
    <location>
        <begin position="169"/>
        <end position="229"/>
    </location>
</feature>
<evidence type="ECO:0000256" key="4">
    <source>
        <dbReference type="ARBA" id="ARBA00023125"/>
    </source>
</evidence>
<reference evidence="13" key="1">
    <citation type="submission" date="2014-03" db="EMBL/GenBank/DDBJ databases">
        <authorList>
            <person name="Aksoy S."/>
            <person name="Warren W."/>
            <person name="Wilson R.K."/>
        </authorList>
    </citation>
    <scope>NUCLEOTIDE SEQUENCE [LARGE SCALE GENOMIC DNA]</scope>
    <source>
        <strain evidence="13">IAEA</strain>
    </source>
</reference>
<reference evidence="12" key="2">
    <citation type="submission" date="2020-05" db="UniProtKB">
        <authorList>
            <consortium name="EnsemblMetazoa"/>
        </authorList>
    </citation>
    <scope>IDENTIFICATION</scope>
    <source>
        <strain evidence="12">IAEA</strain>
    </source>
</reference>
<keyword evidence="7" id="KW-0804">Transcription</keyword>
<dbReference type="PANTHER" id="PTHR24328">
    <property type="entry name" value="HOMEOBOX PROTEIN MOX"/>
    <property type="match status" value="1"/>
</dbReference>
<accession>A0A1A9WMR0</accession>
<dbReference type="CDD" id="cd00086">
    <property type="entry name" value="homeodomain"/>
    <property type="match status" value="1"/>
</dbReference>